<reference evidence="4" key="1">
    <citation type="journal article" date="2018" name="BMC Genomics">
        <title>Comparative genomics of the wheat fungal pathogen Pyrenophora tritici-repentis reveals chromosomal variations and genome plasticity.</title>
        <authorList>
            <person name="Moolhuijzen P."/>
            <person name="See P.T."/>
            <person name="Hane J.K."/>
            <person name="Shi G."/>
            <person name="Liu Z."/>
            <person name="Oliver R.P."/>
            <person name="Moffat C.S."/>
        </authorList>
    </citation>
    <scope>NUCLEOTIDE SEQUENCE [LARGE SCALE GENOMIC DNA]</scope>
    <source>
        <strain evidence="4">M4</strain>
    </source>
</reference>
<evidence type="ECO:0000256" key="3">
    <source>
        <dbReference type="SAM" id="Phobius"/>
    </source>
</evidence>
<keyword evidence="1" id="KW-0175">Coiled coil</keyword>
<reference evidence="5" key="2">
    <citation type="submission" date="2021-05" db="EMBL/GenBank/DDBJ databases">
        <authorList>
            <person name="Moolhuijzen P.M."/>
            <person name="Moffat C.S."/>
        </authorList>
    </citation>
    <scope>NUCLEOTIDE SEQUENCE</scope>
    <source>
        <strain evidence="5">86-124</strain>
    </source>
</reference>
<keyword evidence="3" id="KW-0472">Membrane</keyword>
<feature type="compositionally biased region" description="Basic and acidic residues" evidence="2">
    <location>
        <begin position="11"/>
        <end position="22"/>
    </location>
</feature>
<keyword evidence="3" id="KW-1133">Transmembrane helix</keyword>
<reference evidence="6" key="4">
    <citation type="journal article" date="2022" name="Microb. Genom.">
        <title>A global pangenome for the wheat fungal pathogen Pyrenophora tritici-repentis and prediction of effector protein structural homology.</title>
        <authorList>
            <person name="Moolhuijzen P.M."/>
            <person name="See P.T."/>
            <person name="Shi G."/>
            <person name="Powell H.R."/>
            <person name="Cockram J."/>
            <person name="Jorgensen L.N."/>
            <person name="Benslimane H."/>
            <person name="Strelkov S.E."/>
            <person name="Turner J."/>
            <person name="Liu Z."/>
            <person name="Moffat C.S."/>
        </authorList>
    </citation>
    <scope>NUCLEOTIDE SEQUENCE [LARGE SCALE GENOMIC DNA]</scope>
</reference>
<keyword evidence="6" id="KW-1185">Reference proteome</keyword>
<evidence type="ECO:0000313" key="6">
    <source>
        <dbReference type="Proteomes" id="UP000249757"/>
    </source>
</evidence>
<organism evidence="5 6">
    <name type="scientific">Pyrenophora tritici-repentis</name>
    <dbReference type="NCBI Taxonomy" id="45151"/>
    <lineage>
        <taxon>Eukaryota</taxon>
        <taxon>Fungi</taxon>
        <taxon>Dikarya</taxon>
        <taxon>Ascomycota</taxon>
        <taxon>Pezizomycotina</taxon>
        <taxon>Dothideomycetes</taxon>
        <taxon>Pleosporomycetidae</taxon>
        <taxon>Pleosporales</taxon>
        <taxon>Pleosporineae</taxon>
        <taxon>Pleosporaceae</taxon>
        <taxon>Pyrenophora</taxon>
    </lineage>
</organism>
<proteinExistence type="predicted"/>
<feature type="coiled-coil region" evidence="1">
    <location>
        <begin position="225"/>
        <end position="283"/>
    </location>
</feature>
<feature type="region of interest" description="Disordered" evidence="2">
    <location>
        <begin position="183"/>
        <end position="215"/>
    </location>
</feature>
<feature type="compositionally biased region" description="Gly residues" evidence="2">
    <location>
        <begin position="184"/>
        <end position="194"/>
    </location>
</feature>
<accession>A0A2W1EJE8</accession>
<evidence type="ECO:0000313" key="4">
    <source>
        <dbReference type="EMBL" id="KAF7565700.1"/>
    </source>
</evidence>
<feature type="compositionally biased region" description="Polar residues" evidence="2">
    <location>
        <begin position="23"/>
        <end position="38"/>
    </location>
</feature>
<comment type="caution">
    <text evidence="5">The sequence shown here is derived from an EMBL/GenBank/DDBJ whole genome shotgun (WGS) entry which is preliminary data.</text>
</comment>
<evidence type="ECO:0000256" key="1">
    <source>
        <dbReference type="SAM" id="Coils"/>
    </source>
</evidence>
<dbReference type="OrthoDB" id="10663879at2759"/>
<name>A0A2W1EJE8_9PLEO</name>
<dbReference type="Proteomes" id="UP000245464">
    <property type="component" value="Chromosome 10"/>
</dbReference>
<dbReference type="EMBL" id="NRDI02000011">
    <property type="protein sequence ID" value="KAI1512745.1"/>
    <property type="molecule type" value="Genomic_DNA"/>
</dbReference>
<gene>
    <name evidence="5" type="ORF">Ptr86124_008711</name>
    <name evidence="4" type="ORF">PtrM4_051340</name>
</gene>
<keyword evidence="3" id="KW-0812">Transmembrane</keyword>
<evidence type="ECO:0000313" key="5">
    <source>
        <dbReference type="EMBL" id="KAI1512745.1"/>
    </source>
</evidence>
<reference evidence="5" key="3">
    <citation type="journal article" date="2022" name="bioRxiv">
        <title>A global pangenome for the wheat fungal pathogen Pyrenophora tritici-repentis and prediction of effector protein structural homology.</title>
        <authorList>
            <person name="Moolhuijzen P."/>
            <person name="See P.T."/>
            <person name="Shi G."/>
            <person name="Powell H.R."/>
            <person name="Cockram J."/>
            <person name="Jorgensen L.N."/>
            <person name="Benslimane H."/>
            <person name="Strelkov S.E."/>
            <person name="Turner J."/>
            <person name="Liu Z."/>
            <person name="Moffat C.S."/>
        </authorList>
    </citation>
    <scope>NUCLEOTIDE SEQUENCE</scope>
    <source>
        <strain evidence="5">86-124</strain>
    </source>
</reference>
<dbReference type="EMBL" id="NQIK02000010">
    <property type="protein sequence ID" value="KAF7565700.1"/>
    <property type="molecule type" value="Genomic_DNA"/>
</dbReference>
<feature type="region of interest" description="Disordered" evidence="2">
    <location>
        <begin position="1"/>
        <end position="44"/>
    </location>
</feature>
<evidence type="ECO:0000256" key="2">
    <source>
        <dbReference type="SAM" id="MobiDB-lite"/>
    </source>
</evidence>
<dbReference type="Proteomes" id="UP000249757">
    <property type="component" value="Unassembled WGS sequence"/>
</dbReference>
<sequence length="347" mass="38850">MADTTSKMKKPKDPGTEEHKDNSPLSDPATSATSTKTFHATPDPRESLHLPLFLVLPIIYTLLHLLIMPSPRPLLSRTFLLPLFTIIIASSLADVHWTHKLCILAVNKRIGEALNRRAAVYEETSEFTKRAVEKLDEVKTAYTRDWIKLCRYQSSAELAVLRCTTTSLEDMVRLLRVLGDKEGGGSGGKGSGDGCGKHRNRTGGGVKKSKGDTGTAMALSNADQIAATEERIKELKKDIVIAEKVEALYEREDLEIEEIRLLVEKEEEKIRTVDKEDKKLKVQLPTLDMRTHTTVEKLMRSKGVQEALDKQYEELDTFLQGFANTSGFIGEEEDMYDGLSFEELNNV</sequence>
<protein>
    <submittedName>
        <fullName evidence="4">Tymo-45kd-70kd multi-domain protein</fullName>
    </submittedName>
</protein>
<dbReference type="AlphaFoldDB" id="A0A2W1EJE8"/>
<feature type="transmembrane region" description="Helical" evidence="3">
    <location>
        <begin position="48"/>
        <end position="67"/>
    </location>
</feature>